<evidence type="ECO:0000313" key="4">
    <source>
        <dbReference type="Proteomes" id="UP000321230"/>
    </source>
</evidence>
<name>A0A511AZG9_9PROT</name>
<dbReference type="AlphaFoldDB" id="A0A511AZG9"/>
<feature type="compositionally biased region" description="Low complexity" evidence="1">
    <location>
        <begin position="8"/>
        <end position="17"/>
    </location>
</feature>
<protein>
    <recommendedName>
        <fullName evidence="2">Alginate export domain-containing protein</fullName>
    </recommendedName>
</protein>
<reference evidence="3 4" key="1">
    <citation type="submission" date="2019-07" db="EMBL/GenBank/DDBJ databases">
        <title>Whole genome shotgun sequence of Gluconobacter wancherniae NBRC 103581.</title>
        <authorList>
            <person name="Hosoyama A."/>
            <person name="Uohara A."/>
            <person name="Ohji S."/>
            <person name="Ichikawa N."/>
        </authorList>
    </citation>
    <scope>NUCLEOTIDE SEQUENCE [LARGE SCALE GENOMIC DNA]</scope>
    <source>
        <strain evidence="3 4">NBRC 103581</strain>
    </source>
</reference>
<feature type="region of interest" description="Disordered" evidence="1">
    <location>
        <begin position="1"/>
        <end position="20"/>
    </location>
</feature>
<proteinExistence type="predicted"/>
<evidence type="ECO:0000313" key="3">
    <source>
        <dbReference type="EMBL" id="GEK93595.1"/>
    </source>
</evidence>
<feature type="domain" description="Alginate export" evidence="2">
    <location>
        <begin position="118"/>
        <end position="517"/>
    </location>
</feature>
<accession>A0A511AZG9</accession>
<organism evidence="3 4">
    <name type="scientific">Gluconobacter wancherniae NBRC 103581</name>
    <dbReference type="NCBI Taxonomy" id="656744"/>
    <lineage>
        <taxon>Bacteria</taxon>
        <taxon>Pseudomonadati</taxon>
        <taxon>Pseudomonadota</taxon>
        <taxon>Alphaproteobacteria</taxon>
        <taxon>Acetobacterales</taxon>
        <taxon>Acetobacteraceae</taxon>
        <taxon>Gluconobacter</taxon>
    </lineage>
</organism>
<sequence>MSFSEGYTAETPSSAAASEERITVHHAERPAIQNFPRAGFIEQARRLTASQNIAPVGQQPKWGNFNRGNGEGSGFGPVGRYGIAPWAEDWSYLRDKRTRKDFFDPLKFIALNRDGTIWLSLSGRSRARNWYNQFPMLGANTHSHSGRFTTRNMVGADLHIDKHVRIFGQLINGTAAGWSGYGYNSTFRKRLDVGQLFAEYQQTIGNARTGVIFGRQQFLDAPSYIMYDRETQNVQLTWNGPRAYAVFPHVRFDAYDFVGTNITPRAMLHDNQDWTTRLYGLDTTFDVPAFNIGNQHIRSYLDLFWIGFHLGGKSGTLTNISSSNIPSTITGATTRNNLGFRWYGTAHNLEYALGALWQGGRFTQYASTYSRNVSAYAINTTLGYRYPAGPLHPFAGLQTDLYSGGNETRSEGKVNTYIAPFSPQNPYLDYTGYVGAGNLVSVAPVLIGSPGGSVSLKIKAPLLWRQKHGGSLYSVNSAYNLPKFHGHFVGIAPNGLFTWAISPHLNWVQDFAWFEASRGIRRAGGKSGAFYQSTFSFAF</sequence>
<dbReference type="EMBL" id="BJUZ01000001">
    <property type="protein sequence ID" value="GEK93595.1"/>
    <property type="molecule type" value="Genomic_DNA"/>
</dbReference>
<keyword evidence="4" id="KW-1185">Reference proteome</keyword>
<dbReference type="Pfam" id="PF13372">
    <property type="entry name" value="Alginate_exp"/>
    <property type="match status" value="1"/>
</dbReference>
<dbReference type="Proteomes" id="UP000321230">
    <property type="component" value="Unassembled WGS sequence"/>
</dbReference>
<evidence type="ECO:0000259" key="2">
    <source>
        <dbReference type="Pfam" id="PF13372"/>
    </source>
</evidence>
<evidence type="ECO:0000256" key="1">
    <source>
        <dbReference type="SAM" id="MobiDB-lite"/>
    </source>
</evidence>
<dbReference type="InterPro" id="IPR025388">
    <property type="entry name" value="Alginate_export_dom"/>
</dbReference>
<comment type="caution">
    <text evidence="3">The sequence shown here is derived from an EMBL/GenBank/DDBJ whole genome shotgun (WGS) entry which is preliminary data.</text>
</comment>
<gene>
    <name evidence="3" type="ORF">GWA01_13650</name>
</gene>